<sequence>MWSDREGLRFTSLWRTPAPEVRAIGGVEILLAESGFEVSVVSRVMQNAKRVSPGAVADAEDPQGTVDATKVVREAEGGSSGGGYGVDTIGVDDVASEDADGSGEMNWPEWKPSTPQKAAPVMALANNYAFSSILLFFVFPRRLTRRIRIHPRQVRSKFYLVALSNASCHALIGTFPLLPCLW</sequence>
<keyword evidence="1" id="KW-0812">Transmembrane</keyword>
<dbReference type="GeneID" id="28872394"/>
<accession>A0A1B7XWN9</accession>
<dbReference type="Proteomes" id="UP000092177">
    <property type="component" value="Chromosome 9"/>
</dbReference>
<feature type="transmembrane region" description="Helical" evidence="1">
    <location>
        <begin position="118"/>
        <end position="138"/>
    </location>
</feature>
<proteinExistence type="predicted"/>
<dbReference type="KEGG" id="chig:CH63R_13313"/>
<evidence type="ECO:0000313" key="2">
    <source>
        <dbReference type="EMBL" id="OBR04186.1"/>
    </source>
</evidence>
<keyword evidence="1" id="KW-0472">Membrane</keyword>
<dbReference type="VEuPathDB" id="FungiDB:CH63R_13313"/>
<evidence type="ECO:0000256" key="1">
    <source>
        <dbReference type="SAM" id="Phobius"/>
    </source>
</evidence>
<dbReference type="RefSeq" id="XP_018152704.1">
    <property type="nucleotide sequence ID" value="XM_018308287.1"/>
</dbReference>
<name>A0A1B7XWN9_COLHI</name>
<organism evidence="2 3">
    <name type="scientific">Colletotrichum higginsianum (strain IMI 349063)</name>
    <name type="common">Crucifer anthracnose fungus</name>
    <dbReference type="NCBI Taxonomy" id="759273"/>
    <lineage>
        <taxon>Eukaryota</taxon>
        <taxon>Fungi</taxon>
        <taxon>Dikarya</taxon>
        <taxon>Ascomycota</taxon>
        <taxon>Pezizomycotina</taxon>
        <taxon>Sordariomycetes</taxon>
        <taxon>Hypocreomycetidae</taxon>
        <taxon>Glomerellales</taxon>
        <taxon>Glomerellaceae</taxon>
        <taxon>Colletotrichum</taxon>
        <taxon>Colletotrichum destructivum species complex</taxon>
    </lineage>
</organism>
<keyword evidence="3" id="KW-1185">Reference proteome</keyword>
<feature type="transmembrane region" description="Helical" evidence="1">
    <location>
        <begin position="158"/>
        <end position="178"/>
    </location>
</feature>
<keyword evidence="1" id="KW-1133">Transmembrane helix</keyword>
<dbReference type="EMBL" id="LTAN01000009">
    <property type="protein sequence ID" value="OBR04186.1"/>
    <property type="molecule type" value="Genomic_DNA"/>
</dbReference>
<evidence type="ECO:0000313" key="3">
    <source>
        <dbReference type="Proteomes" id="UP000092177"/>
    </source>
</evidence>
<protein>
    <submittedName>
        <fullName evidence="2">Uncharacterized protein</fullName>
    </submittedName>
</protein>
<dbReference type="AlphaFoldDB" id="A0A1B7XWN9"/>
<reference evidence="3" key="1">
    <citation type="journal article" date="2017" name="BMC Genomics">
        <title>Gapless genome assembly of Colletotrichum higginsianum reveals chromosome structure and association of transposable elements with secondary metabolite gene clusters.</title>
        <authorList>
            <person name="Dallery J.-F."/>
            <person name="Lapalu N."/>
            <person name="Zampounis A."/>
            <person name="Pigne S."/>
            <person name="Luyten I."/>
            <person name="Amselem J."/>
            <person name="Wittenberg A.H.J."/>
            <person name="Zhou S."/>
            <person name="de Queiroz M.V."/>
            <person name="Robin G.P."/>
            <person name="Auger A."/>
            <person name="Hainaut M."/>
            <person name="Henrissat B."/>
            <person name="Kim K.-T."/>
            <person name="Lee Y.-H."/>
            <person name="Lespinet O."/>
            <person name="Schwartz D.C."/>
            <person name="Thon M.R."/>
            <person name="O'Connell R.J."/>
        </authorList>
    </citation>
    <scope>NUCLEOTIDE SEQUENCE [LARGE SCALE GENOMIC DNA]</scope>
    <source>
        <strain evidence="3">IMI 349063</strain>
    </source>
</reference>
<gene>
    <name evidence="2" type="ORF">CH63R_13313</name>
</gene>
<comment type="caution">
    <text evidence="2">The sequence shown here is derived from an EMBL/GenBank/DDBJ whole genome shotgun (WGS) entry which is preliminary data.</text>
</comment>